<comment type="caution">
    <text evidence="7">The sequence shown here is derived from an EMBL/GenBank/DDBJ whole genome shotgun (WGS) entry which is preliminary data.</text>
</comment>
<dbReference type="PANTHER" id="PTHR23534:SF1">
    <property type="entry name" value="MAJOR FACILITATOR SUPERFAMILY PROTEIN"/>
    <property type="match status" value="1"/>
</dbReference>
<dbReference type="AlphaFoldDB" id="A0A1E2SLG1"/>
<dbReference type="InterPro" id="IPR011701">
    <property type="entry name" value="MFS"/>
</dbReference>
<feature type="transmembrane region" description="Helical" evidence="5">
    <location>
        <begin position="42"/>
        <end position="61"/>
    </location>
</feature>
<dbReference type="SUPFAM" id="SSF103473">
    <property type="entry name" value="MFS general substrate transporter"/>
    <property type="match status" value="1"/>
</dbReference>
<evidence type="ECO:0000256" key="3">
    <source>
        <dbReference type="ARBA" id="ARBA00022989"/>
    </source>
</evidence>
<keyword evidence="2 5" id="KW-0812">Transmembrane</keyword>
<accession>A0A1E2SLG1</accession>
<feature type="transmembrane region" description="Helical" evidence="5">
    <location>
        <begin position="165"/>
        <end position="184"/>
    </location>
</feature>
<comment type="subcellular location">
    <subcellularLocation>
        <location evidence="1">Cell membrane</location>
        <topology evidence="1">Multi-pass membrane protein</topology>
    </subcellularLocation>
</comment>
<dbReference type="GO" id="GO:0005886">
    <property type="term" value="C:plasma membrane"/>
    <property type="evidence" value="ECO:0007669"/>
    <property type="project" value="UniProtKB-SubCell"/>
</dbReference>
<feature type="domain" description="Major facilitator superfamily (MFS) profile" evidence="6">
    <location>
        <begin position="1"/>
        <end position="243"/>
    </location>
</feature>
<sequence>MTSKPGRASLAALAVAQTLGTAAVGISLTASALTVASMSGSAAFAGLAQSATIVGAGALALPISRLAARWGRSVSLTFAYTVAFAGSGLAALGAAAGVLAVFLVGMAGVGSGTVAGLALRFAAADLAPDPAKRPRYIALILWTASVGSLIGPPLTAIALKGGSPSGPFLLIALLYGLAILVVALTRFRASGDPDDTERRKARTGAVGKRFPPAARVAITVSTSNHMAMTALMGLAPVFLDGGG</sequence>
<name>A0A1E2SLG1_LEIXY</name>
<evidence type="ECO:0000259" key="6">
    <source>
        <dbReference type="PROSITE" id="PS50850"/>
    </source>
</evidence>
<organism evidence="7 8">
    <name type="scientific">Leifsonia xyli subsp. xyli</name>
    <dbReference type="NCBI Taxonomy" id="59736"/>
    <lineage>
        <taxon>Bacteria</taxon>
        <taxon>Bacillati</taxon>
        <taxon>Actinomycetota</taxon>
        <taxon>Actinomycetes</taxon>
        <taxon>Micrococcales</taxon>
        <taxon>Microbacteriaceae</taxon>
        <taxon>Leifsonia</taxon>
    </lineage>
</organism>
<evidence type="ECO:0000256" key="1">
    <source>
        <dbReference type="ARBA" id="ARBA00004651"/>
    </source>
</evidence>
<dbReference type="Gene3D" id="1.20.1250.20">
    <property type="entry name" value="MFS general substrate transporter like domains"/>
    <property type="match status" value="1"/>
</dbReference>
<keyword evidence="3 5" id="KW-1133">Transmembrane helix</keyword>
<dbReference type="EMBL" id="LNZG01000008">
    <property type="protein sequence ID" value="ODA90692.1"/>
    <property type="molecule type" value="Genomic_DNA"/>
</dbReference>
<dbReference type="Pfam" id="PF07690">
    <property type="entry name" value="MFS_1"/>
    <property type="match status" value="1"/>
</dbReference>
<evidence type="ECO:0000313" key="7">
    <source>
        <dbReference type="EMBL" id="ODA90692.1"/>
    </source>
</evidence>
<feature type="transmembrane region" description="Helical" evidence="5">
    <location>
        <begin position="73"/>
        <end position="92"/>
    </location>
</feature>
<dbReference type="Proteomes" id="UP000094426">
    <property type="component" value="Unassembled WGS sequence"/>
</dbReference>
<evidence type="ECO:0000256" key="4">
    <source>
        <dbReference type="ARBA" id="ARBA00023136"/>
    </source>
</evidence>
<feature type="transmembrane region" description="Helical" evidence="5">
    <location>
        <begin position="136"/>
        <end position="159"/>
    </location>
</feature>
<evidence type="ECO:0000256" key="5">
    <source>
        <dbReference type="SAM" id="Phobius"/>
    </source>
</evidence>
<dbReference type="GO" id="GO:0022857">
    <property type="term" value="F:transmembrane transporter activity"/>
    <property type="evidence" value="ECO:0007669"/>
    <property type="project" value="InterPro"/>
</dbReference>
<gene>
    <name evidence="7" type="ORF">ATY41_09180</name>
</gene>
<protein>
    <recommendedName>
        <fullName evidence="6">Major facilitator superfamily (MFS) profile domain-containing protein</fullName>
    </recommendedName>
</protein>
<dbReference type="PANTHER" id="PTHR23534">
    <property type="entry name" value="MFS PERMEASE"/>
    <property type="match status" value="1"/>
</dbReference>
<evidence type="ECO:0000256" key="2">
    <source>
        <dbReference type="ARBA" id="ARBA00022692"/>
    </source>
</evidence>
<evidence type="ECO:0000313" key="8">
    <source>
        <dbReference type="Proteomes" id="UP000094426"/>
    </source>
</evidence>
<feature type="transmembrane region" description="Helical" evidence="5">
    <location>
        <begin position="98"/>
        <end position="124"/>
    </location>
</feature>
<dbReference type="InterPro" id="IPR036259">
    <property type="entry name" value="MFS_trans_sf"/>
</dbReference>
<keyword evidence="4 5" id="KW-0472">Membrane</keyword>
<dbReference type="PROSITE" id="PS50850">
    <property type="entry name" value="MFS"/>
    <property type="match status" value="1"/>
</dbReference>
<proteinExistence type="predicted"/>
<reference evidence="7 8" key="1">
    <citation type="submission" date="2015-11" db="EMBL/GenBank/DDBJ databases">
        <authorList>
            <person name="Zhang Y."/>
            <person name="Guo Z."/>
        </authorList>
    </citation>
    <scope>NUCLEOTIDE SEQUENCE [LARGE SCALE GENOMIC DNA]</scope>
    <source>
        <strain evidence="8">gdw1</strain>
    </source>
</reference>
<dbReference type="RefSeq" id="WP_041767633.1">
    <property type="nucleotide sequence ID" value="NZ_LNZG01000008.1"/>
</dbReference>
<dbReference type="InterPro" id="IPR020846">
    <property type="entry name" value="MFS_dom"/>
</dbReference>